<protein>
    <submittedName>
        <fullName evidence="2">Uncharacterized protein</fullName>
    </submittedName>
</protein>
<evidence type="ECO:0000313" key="3">
    <source>
        <dbReference type="Proteomes" id="UP001153069"/>
    </source>
</evidence>
<gene>
    <name evidence="2" type="ORF">SEMRO_2597_G332170.1</name>
</gene>
<keyword evidence="1" id="KW-1133">Transmembrane helix</keyword>
<dbReference type="EMBL" id="CAICTM010002595">
    <property type="protein sequence ID" value="CAB9529708.1"/>
    <property type="molecule type" value="Genomic_DNA"/>
</dbReference>
<accession>A0A9N8I0A4</accession>
<keyword evidence="1" id="KW-0472">Membrane</keyword>
<sequence length="239" mass="26604">MWRNWNYLLLTTTRCRLQVLEPVKQPVVVAQPVVVEQRVVVVEEVTFELLFKLGNPLVGVVVEVVVAGVLVAATVVMVMDVVASLHKEEEPTQEVVVEVVASLHKEEELTQEVCEEAGFINNIFRDKGRYLTRNIVPLFGREGPFHGYNPVSAAVFGQRITAAERYFRELLTNHNNDPTGAEGEERPIWFPVMTRYRQFCDSNPTRGGQANQAQQKDIAVVGGGAQRPLGAGWSSSCSE</sequence>
<dbReference type="Proteomes" id="UP001153069">
    <property type="component" value="Unassembled WGS sequence"/>
</dbReference>
<name>A0A9N8I0A4_9STRA</name>
<organism evidence="2 3">
    <name type="scientific">Seminavis robusta</name>
    <dbReference type="NCBI Taxonomy" id="568900"/>
    <lineage>
        <taxon>Eukaryota</taxon>
        <taxon>Sar</taxon>
        <taxon>Stramenopiles</taxon>
        <taxon>Ochrophyta</taxon>
        <taxon>Bacillariophyta</taxon>
        <taxon>Bacillariophyceae</taxon>
        <taxon>Bacillariophycidae</taxon>
        <taxon>Naviculales</taxon>
        <taxon>Naviculaceae</taxon>
        <taxon>Seminavis</taxon>
    </lineage>
</organism>
<proteinExistence type="predicted"/>
<dbReference type="AlphaFoldDB" id="A0A9N8I0A4"/>
<feature type="transmembrane region" description="Helical" evidence="1">
    <location>
        <begin position="57"/>
        <end position="79"/>
    </location>
</feature>
<evidence type="ECO:0000256" key="1">
    <source>
        <dbReference type="SAM" id="Phobius"/>
    </source>
</evidence>
<keyword evidence="1" id="KW-0812">Transmembrane</keyword>
<keyword evidence="3" id="KW-1185">Reference proteome</keyword>
<evidence type="ECO:0000313" key="2">
    <source>
        <dbReference type="EMBL" id="CAB9529708.1"/>
    </source>
</evidence>
<comment type="caution">
    <text evidence="2">The sequence shown here is derived from an EMBL/GenBank/DDBJ whole genome shotgun (WGS) entry which is preliminary data.</text>
</comment>
<reference evidence="2" key="1">
    <citation type="submission" date="2020-06" db="EMBL/GenBank/DDBJ databases">
        <authorList>
            <consortium name="Plant Systems Biology data submission"/>
        </authorList>
    </citation>
    <scope>NUCLEOTIDE SEQUENCE</scope>
    <source>
        <strain evidence="2">D6</strain>
    </source>
</reference>